<dbReference type="InterPro" id="IPR050196">
    <property type="entry name" value="Cytochrome_P450_Monoox"/>
</dbReference>
<organism evidence="9 10">
    <name type="scientific">Streptomyces capitiformicae</name>
    <dbReference type="NCBI Taxonomy" id="2014920"/>
    <lineage>
        <taxon>Bacteria</taxon>
        <taxon>Bacillati</taxon>
        <taxon>Actinomycetota</taxon>
        <taxon>Actinomycetes</taxon>
        <taxon>Kitasatosporales</taxon>
        <taxon>Streptomycetaceae</taxon>
        <taxon>Streptomyces</taxon>
    </lineage>
</organism>
<dbReference type="InterPro" id="IPR017972">
    <property type="entry name" value="Cyt_P450_CS"/>
</dbReference>
<feature type="binding site" description="axial binding residue" evidence="7">
    <location>
        <position position="438"/>
    </location>
    <ligand>
        <name>heme</name>
        <dbReference type="ChEBI" id="CHEBI:30413"/>
    </ligand>
    <ligandPart>
        <name>Fe</name>
        <dbReference type="ChEBI" id="CHEBI:18248"/>
    </ligandPart>
</feature>
<reference evidence="9" key="1">
    <citation type="journal article" date="2014" name="Int. J. Syst. Evol. Microbiol.">
        <title>Complete genome sequence of Corynebacterium casei LMG S-19264T (=DSM 44701T), isolated from a smear-ripened cheese.</title>
        <authorList>
            <consortium name="US DOE Joint Genome Institute (JGI-PGF)"/>
            <person name="Walter F."/>
            <person name="Albersmeier A."/>
            <person name="Kalinowski J."/>
            <person name="Ruckert C."/>
        </authorList>
    </citation>
    <scope>NUCLEOTIDE SEQUENCE</scope>
    <source>
        <strain evidence="9">CGMCC 4.7403</strain>
    </source>
</reference>
<dbReference type="AlphaFoldDB" id="A0A918Z9U9"/>
<dbReference type="Pfam" id="PF00067">
    <property type="entry name" value="p450"/>
    <property type="match status" value="1"/>
</dbReference>
<evidence type="ECO:0000313" key="9">
    <source>
        <dbReference type="EMBL" id="GHE42427.1"/>
    </source>
</evidence>
<dbReference type="Gene3D" id="1.10.630.10">
    <property type="entry name" value="Cytochrome P450"/>
    <property type="match status" value="1"/>
</dbReference>
<dbReference type="GO" id="GO:0020037">
    <property type="term" value="F:heme binding"/>
    <property type="evidence" value="ECO:0007669"/>
    <property type="project" value="InterPro"/>
</dbReference>
<comment type="cofactor">
    <cofactor evidence="7">
        <name>heme</name>
        <dbReference type="ChEBI" id="CHEBI:30413"/>
    </cofactor>
</comment>
<keyword evidence="4 8" id="KW-0560">Oxidoreductase</keyword>
<accession>A0A918Z9U9</accession>
<evidence type="ECO:0000256" key="6">
    <source>
        <dbReference type="ARBA" id="ARBA00023033"/>
    </source>
</evidence>
<keyword evidence="6 8" id="KW-0503">Monooxygenase</keyword>
<sequence length="505" mass="55269">MTPLGPPSGRTTPLSTQALTHGRTLHRFRAGCLSRISHPGANVKNPSPIPTAAGRQPLLGHLLPLLRDPLRFLARLPERGDLVRVRLGPLQALVVCDPGLTSHVLRDERTFDKGGPLSDRLREVTGNGLATCPHAEHRRQRRLIQPAFHPARFPGYAQAITARAAETTESWQDGQVLDVVAEMQGLTARITVDTLFSTTTSPDLLTQTLGDVNAILNAMPVRMMTPPPLDRLPTRSNRRYHRAQARLTRTLFRLVTERRATGTDHGDLLSMLLTARDTDSGPAEEMLSDAEIIDQVVTFFLGGADTSAAALAWALHLLGQHPEIEARLHAEADAVLGGRPATHADLPRLELAGRILTETLRLWPPGWVVTRTCTTDTQLGPHAVSAGTSIVYSPYLLHRRADLFPDPDRFDPDRWTPENPHPPRREAFIPFGVGARKCIGDRFSTTMTVLALATIAARWQLRHLPGARVRPARGIALNPSGLRMHAISRSATGTAVLPNGKQEES</sequence>
<evidence type="ECO:0000256" key="2">
    <source>
        <dbReference type="ARBA" id="ARBA00022617"/>
    </source>
</evidence>
<dbReference type="PROSITE" id="PS00086">
    <property type="entry name" value="CYTOCHROME_P450"/>
    <property type="match status" value="1"/>
</dbReference>
<dbReference type="PANTHER" id="PTHR24291:SF50">
    <property type="entry name" value="BIFUNCTIONAL ALBAFLAVENONE MONOOXYGENASE_TERPENE SYNTHASE"/>
    <property type="match status" value="1"/>
</dbReference>
<dbReference type="Proteomes" id="UP000603227">
    <property type="component" value="Unassembled WGS sequence"/>
</dbReference>
<keyword evidence="3 7" id="KW-0479">Metal-binding</keyword>
<dbReference type="PRINTS" id="PR00385">
    <property type="entry name" value="P450"/>
</dbReference>
<evidence type="ECO:0000256" key="8">
    <source>
        <dbReference type="RuleBase" id="RU000461"/>
    </source>
</evidence>
<keyword evidence="10" id="KW-1185">Reference proteome</keyword>
<dbReference type="SUPFAM" id="SSF48264">
    <property type="entry name" value="Cytochrome P450"/>
    <property type="match status" value="1"/>
</dbReference>
<evidence type="ECO:0000256" key="4">
    <source>
        <dbReference type="ARBA" id="ARBA00023002"/>
    </source>
</evidence>
<evidence type="ECO:0000256" key="5">
    <source>
        <dbReference type="ARBA" id="ARBA00023004"/>
    </source>
</evidence>
<dbReference type="EMBL" id="BNAT01000026">
    <property type="protein sequence ID" value="GHE42427.1"/>
    <property type="molecule type" value="Genomic_DNA"/>
</dbReference>
<dbReference type="InterPro" id="IPR002401">
    <property type="entry name" value="Cyt_P450_E_grp-I"/>
</dbReference>
<evidence type="ECO:0000256" key="3">
    <source>
        <dbReference type="ARBA" id="ARBA00022723"/>
    </source>
</evidence>
<evidence type="ECO:0000256" key="7">
    <source>
        <dbReference type="PIRSR" id="PIRSR602401-1"/>
    </source>
</evidence>
<gene>
    <name evidence="9" type="ORF">GCM10017771_61930</name>
</gene>
<dbReference type="PRINTS" id="PR00463">
    <property type="entry name" value="EP450I"/>
</dbReference>
<reference evidence="9" key="2">
    <citation type="submission" date="2020-09" db="EMBL/GenBank/DDBJ databases">
        <authorList>
            <person name="Sun Q."/>
            <person name="Zhou Y."/>
        </authorList>
    </citation>
    <scope>NUCLEOTIDE SEQUENCE</scope>
    <source>
        <strain evidence="9">CGMCC 4.7403</strain>
    </source>
</reference>
<dbReference type="CDD" id="cd11049">
    <property type="entry name" value="CYP170A1-like"/>
    <property type="match status" value="1"/>
</dbReference>
<keyword evidence="5 7" id="KW-0408">Iron</keyword>
<dbReference type="InterPro" id="IPR001128">
    <property type="entry name" value="Cyt_P450"/>
</dbReference>
<dbReference type="InterPro" id="IPR036396">
    <property type="entry name" value="Cyt_P450_sf"/>
</dbReference>
<dbReference type="PANTHER" id="PTHR24291">
    <property type="entry name" value="CYTOCHROME P450 FAMILY 4"/>
    <property type="match status" value="1"/>
</dbReference>
<protein>
    <submittedName>
        <fullName evidence="9">Cytochrome P450</fullName>
    </submittedName>
</protein>
<keyword evidence="2 7" id="KW-0349">Heme</keyword>
<comment type="caution">
    <text evidence="9">The sequence shown here is derived from an EMBL/GenBank/DDBJ whole genome shotgun (WGS) entry which is preliminary data.</text>
</comment>
<name>A0A918Z9U9_9ACTN</name>
<comment type="similarity">
    <text evidence="1 8">Belongs to the cytochrome P450 family.</text>
</comment>
<dbReference type="GO" id="GO:0016705">
    <property type="term" value="F:oxidoreductase activity, acting on paired donors, with incorporation or reduction of molecular oxygen"/>
    <property type="evidence" value="ECO:0007669"/>
    <property type="project" value="InterPro"/>
</dbReference>
<evidence type="ECO:0000313" key="10">
    <source>
        <dbReference type="Proteomes" id="UP000603227"/>
    </source>
</evidence>
<dbReference type="GO" id="GO:0004497">
    <property type="term" value="F:monooxygenase activity"/>
    <property type="evidence" value="ECO:0007669"/>
    <property type="project" value="UniProtKB-KW"/>
</dbReference>
<dbReference type="GO" id="GO:0005506">
    <property type="term" value="F:iron ion binding"/>
    <property type="evidence" value="ECO:0007669"/>
    <property type="project" value="InterPro"/>
</dbReference>
<evidence type="ECO:0000256" key="1">
    <source>
        <dbReference type="ARBA" id="ARBA00010617"/>
    </source>
</evidence>
<proteinExistence type="inferred from homology"/>